<dbReference type="InterPro" id="IPR036291">
    <property type="entry name" value="NAD(P)-bd_dom_sf"/>
</dbReference>
<proteinExistence type="predicted"/>
<dbReference type="SUPFAM" id="SSF51735">
    <property type="entry name" value="NAD(P)-binding Rossmann-fold domains"/>
    <property type="match status" value="1"/>
</dbReference>
<evidence type="ECO:0008006" key="3">
    <source>
        <dbReference type="Google" id="ProtNLM"/>
    </source>
</evidence>
<name>A0ABP5LBW9_9ACTN</name>
<sequence>MRAVGVRFAPSVHGEGDHQFVAIIAPAARRDGTVFYPGEGTNRWPAVHRSDAAWLVRLGLEKAPAGSVLHAVAEEGVPVRRIAEALAARLGVRAESVPAGRLASALPFVGRIMAMDIPASSRITCDLLGWSPTGPTLLEDIAAGHYDD</sequence>
<accession>A0ABP5LBW9</accession>
<dbReference type="Gene3D" id="3.40.50.720">
    <property type="entry name" value="NAD(P)-binding Rossmann-like Domain"/>
    <property type="match status" value="1"/>
</dbReference>
<dbReference type="PANTHER" id="PTHR48079:SF6">
    <property type="entry name" value="NAD(P)-BINDING DOMAIN-CONTAINING PROTEIN-RELATED"/>
    <property type="match status" value="1"/>
</dbReference>
<keyword evidence="2" id="KW-1185">Reference proteome</keyword>
<organism evidence="1 2">
    <name type="scientific">Actinomadura napierensis</name>
    <dbReference type="NCBI Taxonomy" id="267854"/>
    <lineage>
        <taxon>Bacteria</taxon>
        <taxon>Bacillati</taxon>
        <taxon>Actinomycetota</taxon>
        <taxon>Actinomycetes</taxon>
        <taxon>Streptosporangiales</taxon>
        <taxon>Thermomonosporaceae</taxon>
        <taxon>Actinomadura</taxon>
    </lineage>
</organism>
<gene>
    <name evidence="1" type="ORF">GCM10009727_41310</name>
</gene>
<evidence type="ECO:0000313" key="2">
    <source>
        <dbReference type="Proteomes" id="UP001501020"/>
    </source>
</evidence>
<evidence type="ECO:0000313" key="1">
    <source>
        <dbReference type="EMBL" id="GAA2142843.1"/>
    </source>
</evidence>
<protein>
    <recommendedName>
        <fullName evidence="3">3-beta hydroxysteroid dehydrogenase</fullName>
    </recommendedName>
</protein>
<dbReference type="RefSeq" id="WP_344269322.1">
    <property type="nucleotide sequence ID" value="NZ_BAAAMR010000035.1"/>
</dbReference>
<comment type="caution">
    <text evidence="1">The sequence shown here is derived from an EMBL/GenBank/DDBJ whole genome shotgun (WGS) entry which is preliminary data.</text>
</comment>
<dbReference type="PANTHER" id="PTHR48079">
    <property type="entry name" value="PROTEIN YEEZ"/>
    <property type="match status" value="1"/>
</dbReference>
<reference evidence="2" key="1">
    <citation type="journal article" date="2019" name="Int. J. Syst. Evol. Microbiol.">
        <title>The Global Catalogue of Microorganisms (GCM) 10K type strain sequencing project: providing services to taxonomists for standard genome sequencing and annotation.</title>
        <authorList>
            <consortium name="The Broad Institute Genomics Platform"/>
            <consortium name="The Broad Institute Genome Sequencing Center for Infectious Disease"/>
            <person name="Wu L."/>
            <person name="Ma J."/>
        </authorList>
    </citation>
    <scope>NUCLEOTIDE SEQUENCE [LARGE SCALE GENOMIC DNA]</scope>
    <source>
        <strain evidence="2">JCM 13850</strain>
    </source>
</reference>
<dbReference type="InterPro" id="IPR051783">
    <property type="entry name" value="NAD(P)-dependent_oxidoreduct"/>
</dbReference>
<dbReference type="Proteomes" id="UP001501020">
    <property type="component" value="Unassembled WGS sequence"/>
</dbReference>
<dbReference type="EMBL" id="BAAAMR010000035">
    <property type="protein sequence ID" value="GAA2142843.1"/>
    <property type="molecule type" value="Genomic_DNA"/>
</dbReference>